<dbReference type="RefSeq" id="WP_092678564.1">
    <property type="nucleotide sequence ID" value="NZ_FOGC01000028.1"/>
</dbReference>
<sequence length="84" mass="9435">MTIVYTIDVYSKVDETLLLEIEIPENKLSDIAEIMGWSEEDKKEFSLGIGVYNINENQAIKLESLLCKKFYSSNNALQISGGSV</sequence>
<evidence type="ECO:0000259" key="1">
    <source>
        <dbReference type="Pfam" id="PF24731"/>
    </source>
</evidence>
<gene>
    <name evidence="2" type="ORF">SAMN05216522_1282</name>
</gene>
<dbReference type="OrthoDB" id="6557055at2"/>
<name>A0A1H9N6R4_9GAMM</name>
<accession>A0A1H9N6R4</accession>
<evidence type="ECO:0000313" key="3">
    <source>
        <dbReference type="Proteomes" id="UP000242515"/>
    </source>
</evidence>
<organism evidence="2 3">
    <name type="scientific">Rosenbergiella nectarea</name>
    <dbReference type="NCBI Taxonomy" id="988801"/>
    <lineage>
        <taxon>Bacteria</taxon>
        <taxon>Pseudomonadati</taxon>
        <taxon>Pseudomonadota</taxon>
        <taxon>Gammaproteobacteria</taxon>
        <taxon>Enterobacterales</taxon>
        <taxon>Erwiniaceae</taxon>
        <taxon>Rosenbergiella</taxon>
    </lineage>
</organism>
<dbReference type="InterPro" id="IPR056100">
    <property type="entry name" value="DUF7683"/>
</dbReference>
<evidence type="ECO:0000313" key="2">
    <source>
        <dbReference type="EMBL" id="SER31720.1"/>
    </source>
</evidence>
<reference evidence="3" key="1">
    <citation type="submission" date="2016-10" db="EMBL/GenBank/DDBJ databases">
        <authorList>
            <person name="Varghese N."/>
            <person name="Submissions S."/>
        </authorList>
    </citation>
    <scope>NUCLEOTIDE SEQUENCE [LARGE SCALE GENOMIC DNA]</scope>
    <source>
        <strain evidence="3">8N4</strain>
    </source>
</reference>
<keyword evidence="3" id="KW-1185">Reference proteome</keyword>
<feature type="domain" description="DUF7683" evidence="1">
    <location>
        <begin position="5"/>
        <end position="79"/>
    </location>
</feature>
<dbReference type="Pfam" id="PF24731">
    <property type="entry name" value="DUF7683"/>
    <property type="match status" value="1"/>
</dbReference>
<dbReference type="AlphaFoldDB" id="A0A1H9N6R4"/>
<dbReference type="EMBL" id="FOGC01000028">
    <property type="protein sequence ID" value="SER31720.1"/>
    <property type="molecule type" value="Genomic_DNA"/>
</dbReference>
<dbReference type="STRING" id="988801.SAMN05216522_1282"/>
<dbReference type="Proteomes" id="UP000242515">
    <property type="component" value="Unassembled WGS sequence"/>
</dbReference>
<protein>
    <recommendedName>
        <fullName evidence="1">DUF7683 domain-containing protein</fullName>
    </recommendedName>
</protein>
<proteinExistence type="predicted"/>